<dbReference type="AlphaFoldDB" id="C4III5"/>
<gene>
    <name evidence="1" type="ORF">CLP_2221</name>
</gene>
<dbReference type="EMBL" id="ACOM01000005">
    <property type="protein sequence ID" value="EEP54890.1"/>
    <property type="molecule type" value="Genomic_DNA"/>
</dbReference>
<comment type="caution">
    <text evidence="1">The sequence shown here is derived from an EMBL/GenBank/DDBJ whole genome shotgun (WGS) entry which is preliminary data.</text>
</comment>
<name>C4III5_CLOBU</name>
<keyword evidence="2" id="KW-1185">Reference proteome</keyword>
<protein>
    <submittedName>
        <fullName evidence="1">Uncharacterized protein</fullName>
    </submittedName>
</protein>
<organism evidence="1 2">
    <name type="scientific">Clostridium butyricum E4 str. BoNT E BL5262</name>
    <dbReference type="NCBI Taxonomy" id="632245"/>
    <lineage>
        <taxon>Bacteria</taxon>
        <taxon>Bacillati</taxon>
        <taxon>Bacillota</taxon>
        <taxon>Clostridia</taxon>
        <taxon>Eubacteriales</taxon>
        <taxon>Clostridiaceae</taxon>
        <taxon>Clostridium</taxon>
    </lineage>
</organism>
<evidence type="ECO:0000313" key="2">
    <source>
        <dbReference type="Proteomes" id="UP000003081"/>
    </source>
</evidence>
<accession>C4III5</accession>
<dbReference type="HOGENOM" id="CLU_3326463_0_0_9"/>
<dbReference type="Proteomes" id="UP000003081">
    <property type="component" value="Unassembled WGS sequence"/>
</dbReference>
<proteinExistence type="predicted"/>
<sequence>MSKERSDSWSKIENKDINSIARKTVDYSTFKYGTVIPV</sequence>
<reference evidence="1 2" key="1">
    <citation type="submission" date="2009-08" db="EMBL/GenBank/DDBJ databases">
        <authorList>
            <person name="Shrivastava S."/>
            <person name="Brinkac L.B."/>
            <person name="Brown J.L."/>
            <person name="Bruce D.B."/>
            <person name="Detter C."/>
            <person name="Green L.D."/>
            <person name="Munk C.A."/>
            <person name="Rogers Y.C."/>
            <person name="Tapia R."/>
            <person name="Sims D.R."/>
            <person name="Smith L.A."/>
            <person name="Smith T.J."/>
            <person name="Sutton G."/>
            <person name="Brettin T."/>
        </authorList>
    </citation>
    <scope>NUCLEOTIDE SEQUENCE [LARGE SCALE GENOMIC DNA]</scope>
    <source>
        <strain evidence="2">E4 str. BoNT E BL5262</strain>
    </source>
</reference>
<evidence type="ECO:0000313" key="1">
    <source>
        <dbReference type="EMBL" id="EEP54890.1"/>
    </source>
</evidence>